<accession>A0A1W6K693</accession>
<feature type="signal peptide" evidence="1">
    <location>
        <begin position="1"/>
        <end position="23"/>
    </location>
</feature>
<dbReference type="InterPro" id="IPR021326">
    <property type="entry name" value="DUF2931"/>
</dbReference>
<dbReference type="Pfam" id="PF11153">
    <property type="entry name" value="DUF2931"/>
    <property type="match status" value="1"/>
</dbReference>
<name>A0A1W6K693_9GAMM</name>
<dbReference type="AlphaFoldDB" id="A0A1W6K693"/>
<organism evidence="2 3">
    <name type="scientific">Marinobacter salarius</name>
    <dbReference type="NCBI Taxonomy" id="1420917"/>
    <lineage>
        <taxon>Bacteria</taxon>
        <taxon>Pseudomonadati</taxon>
        <taxon>Pseudomonadota</taxon>
        <taxon>Gammaproteobacteria</taxon>
        <taxon>Pseudomonadales</taxon>
        <taxon>Marinobacteraceae</taxon>
        <taxon>Marinobacter</taxon>
    </lineage>
</organism>
<proteinExistence type="predicted"/>
<protein>
    <recommendedName>
        <fullName evidence="4">DUF2931 family protein</fullName>
    </recommendedName>
</protein>
<dbReference type="Proteomes" id="UP000193100">
    <property type="component" value="Chromosome"/>
</dbReference>
<feature type="chain" id="PRO_5013343421" description="DUF2931 family protein" evidence="1">
    <location>
        <begin position="24"/>
        <end position="199"/>
    </location>
</feature>
<keyword evidence="1" id="KW-0732">Signal</keyword>
<evidence type="ECO:0000313" key="3">
    <source>
        <dbReference type="Proteomes" id="UP000193100"/>
    </source>
</evidence>
<dbReference type="RefSeq" id="WP_085678926.1">
    <property type="nucleotide sequence ID" value="NZ_CP020931.1"/>
</dbReference>
<reference evidence="2 3" key="1">
    <citation type="submission" date="2017-04" db="EMBL/GenBank/DDBJ databases">
        <title>Genome Sequence of Marinobacter salarius strain SMR5 Isolated from a culture of the Diatom Skeletonema marinoi.</title>
        <authorList>
            <person name="Topel M."/>
            <person name="Pinder M.I.M."/>
            <person name="Johansson O.N."/>
            <person name="Kourtchenko O."/>
            <person name="Godhe A."/>
            <person name="Clarke A.K."/>
        </authorList>
    </citation>
    <scope>NUCLEOTIDE SEQUENCE [LARGE SCALE GENOMIC DNA]</scope>
    <source>
        <strain evidence="2 3">SMR5</strain>
    </source>
</reference>
<dbReference type="EMBL" id="CP020931">
    <property type="protein sequence ID" value="ARM82862.1"/>
    <property type="molecule type" value="Genomic_DNA"/>
</dbReference>
<dbReference type="PROSITE" id="PS51257">
    <property type="entry name" value="PROKAR_LIPOPROTEIN"/>
    <property type="match status" value="1"/>
</dbReference>
<evidence type="ECO:0008006" key="4">
    <source>
        <dbReference type="Google" id="ProtNLM"/>
    </source>
</evidence>
<evidence type="ECO:0000256" key="1">
    <source>
        <dbReference type="SAM" id="SignalP"/>
    </source>
</evidence>
<dbReference type="GeneID" id="77254753"/>
<evidence type="ECO:0000313" key="2">
    <source>
        <dbReference type="EMBL" id="ARM82862.1"/>
    </source>
</evidence>
<sequence length="199" mass="22472">MIRKISVAWVLVLAVLASGCASPQDNDSIWYIDVAAPEHYDVWGVEMFLEKTGERSWRQPVGYVGCCWEGPNGPTGSGSRVDPFPELIWIRWFSFAEQKYYVKLIEVPPNLLERMRKPAPYATQVDMRSGPRDTMVIGLAPGGTVVVWILNQIGNEIEVMRMKATEVPGDPDDFEVGTRNYLEKHGDYLQEHGVPTEGW</sequence>
<gene>
    <name evidence="2" type="ORF">MARSALSMR5_00765</name>
</gene>